<sequence length="461" mass="52934">MWPSSLNKFIHKLPDGNSRVMAIKIELENHTDLDIVDKILIENTCGNNLSTHVPVFCVLAAKIQSNNIKKSSNSGKKFKIEWDRADLNKYQGKLKETLQENQSPNLTSTELVGNLIYCLKKAEKFAIPSRIIKLNGPKLKVSAETKILLNISKQKHRIWDIGGRKRGLDDSFKQLKEAKYNARKMIRKERAMERENFFSQLEQKPSSKTFFQLIKRNLGNNKTSVTQVIRHEEKDITCPDEQREVLAKTENVLLQYSLPSIDELLIFLPTKIKWKQSVRHAINTFWSNKFRSLSKENQTLIRLCTDIINIGEIHPVWKTATEIPGDTKKAITKARILTGTYLLQATKAKFNIGSTDPICPLCKLEEENLLHFLTRCPSLEGVRRTFYAPLKQAVINKIGIDQWKTNFQNRETLSQLIVDCRKLAGSILPNDNNFLNMVETISRNLCDKLHQQRLSQINALS</sequence>
<evidence type="ECO:0000313" key="1">
    <source>
        <dbReference type="EMBL" id="CAG2211628.1"/>
    </source>
</evidence>
<gene>
    <name evidence="1" type="ORF">MEDL_25654</name>
</gene>
<evidence type="ECO:0008006" key="3">
    <source>
        <dbReference type="Google" id="ProtNLM"/>
    </source>
</evidence>
<comment type="caution">
    <text evidence="1">The sequence shown here is derived from an EMBL/GenBank/DDBJ whole genome shotgun (WGS) entry which is preliminary data.</text>
</comment>
<dbReference type="AlphaFoldDB" id="A0A8S3RU10"/>
<protein>
    <recommendedName>
        <fullName evidence="3">Reverse transcriptase zinc-binding domain-containing protein</fullName>
    </recommendedName>
</protein>
<organism evidence="1 2">
    <name type="scientific">Mytilus edulis</name>
    <name type="common">Blue mussel</name>
    <dbReference type="NCBI Taxonomy" id="6550"/>
    <lineage>
        <taxon>Eukaryota</taxon>
        <taxon>Metazoa</taxon>
        <taxon>Spiralia</taxon>
        <taxon>Lophotrochozoa</taxon>
        <taxon>Mollusca</taxon>
        <taxon>Bivalvia</taxon>
        <taxon>Autobranchia</taxon>
        <taxon>Pteriomorphia</taxon>
        <taxon>Mytilida</taxon>
        <taxon>Mytiloidea</taxon>
        <taxon>Mytilidae</taxon>
        <taxon>Mytilinae</taxon>
        <taxon>Mytilus</taxon>
    </lineage>
</organism>
<dbReference type="Proteomes" id="UP000683360">
    <property type="component" value="Unassembled WGS sequence"/>
</dbReference>
<proteinExistence type="predicted"/>
<name>A0A8S3RU10_MYTED</name>
<accession>A0A8S3RU10</accession>
<keyword evidence="2" id="KW-1185">Reference proteome</keyword>
<reference evidence="1" key="1">
    <citation type="submission" date="2021-03" db="EMBL/GenBank/DDBJ databases">
        <authorList>
            <person name="Bekaert M."/>
        </authorList>
    </citation>
    <scope>NUCLEOTIDE SEQUENCE</scope>
</reference>
<evidence type="ECO:0000313" key="2">
    <source>
        <dbReference type="Proteomes" id="UP000683360"/>
    </source>
</evidence>
<dbReference type="EMBL" id="CAJPWZ010001267">
    <property type="protein sequence ID" value="CAG2211628.1"/>
    <property type="molecule type" value="Genomic_DNA"/>
</dbReference>
<dbReference type="OrthoDB" id="6100900at2759"/>